<dbReference type="GO" id="GO:0004252">
    <property type="term" value="F:serine-type endopeptidase activity"/>
    <property type="evidence" value="ECO:0007669"/>
    <property type="project" value="InterPro"/>
</dbReference>
<dbReference type="GO" id="GO:0006508">
    <property type="term" value="P:proteolysis"/>
    <property type="evidence" value="ECO:0007669"/>
    <property type="project" value="UniProtKB-KW"/>
</dbReference>
<feature type="compositionally biased region" description="Basic and acidic residues" evidence="5">
    <location>
        <begin position="1"/>
        <end position="15"/>
    </location>
</feature>
<accession>A0A251Y835</accession>
<dbReference type="Gene3D" id="2.130.10.120">
    <property type="entry name" value="Prolyl oligopeptidase, N-terminal domain"/>
    <property type="match status" value="1"/>
</dbReference>
<feature type="domain" description="Peptidase S9 prolyl oligopeptidase catalytic" evidence="6">
    <location>
        <begin position="490"/>
        <end position="703"/>
    </location>
</feature>
<dbReference type="RefSeq" id="WP_172405868.1">
    <property type="nucleotide sequence ID" value="NZ_MDJW01000008.1"/>
</dbReference>
<keyword evidence="3" id="KW-0378">Hydrolase</keyword>
<dbReference type="SUPFAM" id="SSF53474">
    <property type="entry name" value="alpha/beta-Hydrolases"/>
    <property type="match status" value="1"/>
</dbReference>
<dbReference type="InterPro" id="IPR051543">
    <property type="entry name" value="Serine_Peptidase_S9A"/>
</dbReference>
<dbReference type="PANTHER" id="PTHR11757">
    <property type="entry name" value="PROTEASE FAMILY S9A OLIGOPEPTIDASE"/>
    <property type="match status" value="1"/>
</dbReference>
<dbReference type="EMBL" id="MDJW01000008">
    <property type="protein sequence ID" value="OUE20401.1"/>
    <property type="molecule type" value="Genomic_DNA"/>
</dbReference>
<dbReference type="InterPro" id="IPR023302">
    <property type="entry name" value="Pept_S9A_N"/>
</dbReference>
<evidence type="ECO:0000313" key="8">
    <source>
        <dbReference type="EMBL" id="OUE20401.1"/>
    </source>
</evidence>
<evidence type="ECO:0000256" key="2">
    <source>
        <dbReference type="ARBA" id="ARBA00022670"/>
    </source>
</evidence>
<feature type="region of interest" description="Disordered" evidence="5">
    <location>
        <begin position="1"/>
        <end position="31"/>
    </location>
</feature>
<dbReference type="Pfam" id="PF02897">
    <property type="entry name" value="Peptidase_S9_N"/>
    <property type="match status" value="1"/>
</dbReference>
<gene>
    <name evidence="8" type="primary">ptrB_1</name>
    <name evidence="8" type="ORF">BFL34_01216</name>
</gene>
<comment type="similarity">
    <text evidence="1">Belongs to the peptidase S9A family.</text>
</comment>
<keyword evidence="2 8" id="KW-0645">Protease</keyword>
<evidence type="ECO:0000313" key="9">
    <source>
        <dbReference type="Proteomes" id="UP000194837"/>
    </source>
</evidence>
<dbReference type="InterPro" id="IPR001375">
    <property type="entry name" value="Peptidase_S9_cat"/>
</dbReference>
<evidence type="ECO:0000256" key="3">
    <source>
        <dbReference type="ARBA" id="ARBA00022801"/>
    </source>
</evidence>
<dbReference type="PRINTS" id="PR00862">
    <property type="entry name" value="PROLIGOPTASE"/>
</dbReference>
<dbReference type="AlphaFoldDB" id="A0A251Y835"/>
<keyword evidence="4" id="KW-0720">Serine protease</keyword>
<reference evidence="8 9" key="1">
    <citation type="submission" date="2016-08" db="EMBL/GenBank/DDBJ databases">
        <title>Genome sequence of Clavibacter michiganensis spp strain CFBP7494.</title>
        <authorList>
            <person name="Thapa S.P."/>
            <person name="Coaker G."/>
            <person name="Jacques M.-A."/>
        </authorList>
    </citation>
    <scope>NUCLEOTIDE SEQUENCE [LARGE SCALE GENOMIC DNA]</scope>
    <source>
        <strain evidence="8">CFBP7494</strain>
    </source>
</reference>
<evidence type="ECO:0000256" key="5">
    <source>
        <dbReference type="SAM" id="MobiDB-lite"/>
    </source>
</evidence>
<dbReference type="Proteomes" id="UP000194837">
    <property type="component" value="Unassembled WGS sequence"/>
</dbReference>
<dbReference type="Pfam" id="PF00326">
    <property type="entry name" value="Peptidase_S9"/>
    <property type="match status" value="1"/>
</dbReference>
<evidence type="ECO:0000256" key="1">
    <source>
        <dbReference type="ARBA" id="ARBA00005228"/>
    </source>
</evidence>
<dbReference type="SUPFAM" id="SSF50993">
    <property type="entry name" value="Peptidase/esterase 'gauge' domain"/>
    <property type="match status" value="1"/>
</dbReference>
<proteinExistence type="inferred from homology"/>
<evidence type="ECO:0000259" key="7">
    <source>
        <dbReference type="Pfam" id="PF02897"/>
    </source>
</evidence>
<dbReference type="PANTHER" id="PTHR11757:SF19">
    <property type="entry name" value="PROLYL ENDOPEPTIDASE-LIKE"/>
    <property type="match status" value="1"/>
</dbReference>
<dbReference type="InterPro" id="IPR029058">
    <property type="entry name" value="AB_hydrolase_fold"/>
</dbReference>
<protein>
    <submittedName>
        <fullName evidence="8">Protease 2</fullName>
    </submittedName>
</protein>
<evidence type="ECO:0000256" key="4">
    <source>
        <dbReference type="ARBA" id="ARBA00022825"/>
    </source>
</evidence>
<sequence>MKEAAQDVRADEAARIRVANGDPAHDERDWLRDTGSDRARAWFAEENRRTRERTSHLSGITAQLQAEFAAREVDPAPALPVRKGAWWYFSRTQPGRQYPAHLRVAISDEGEWTPPLPADPRMTEAEVVFDGDVEAAGSAYFGVGTFDVSRDGRTLAYSVDRVGDERYELRVRDLTTGVDKGPVIPDTCSGATLSADGTALYFVTADRSRRPDVLWSIPVGDEEASPERVHHEPDPRFRLRMTLTRSGRFLLLISASQTSSETSCLDMTDATARPAVIRPRRPDVLYYVDHAVVDGEDRFLILHDEVSRDGSLVDVPCRAPDGPQREVLPASSGVSYESVTAFAGFVLVTYRRAGLRRVGVLSADGGSGAGRRSPYGELVEVPLLGDLLTCSSGGNPDWSQPTVRIASVSFTQPRRIHSYDPATHRCVLLSADLVKGYDPAAYTEERLWAPGDDGTMIPISMLYKTEAVQVGVPSPTVMYVYGAYGASVDPHFSSARVSLLDRGVVFAVAHVRGGGELGHEWYRSGRRRSKATSITDFIACIDHLLLLRRTSASMLAVTGGSAGGLVVGAAVNRAGERFAAALAQVPFVDPLTTMLDPALPLTILEREEWGDPLNDMHAYGDIRDYSPYDNVRRRPQPPRVLAVTGAHDARVSAGEPAKWVARLRDHGVDALLRVDDDAGHRGSSGLEAGRTQVAFEYAWLLDAVTT</sequence>
<feature type="domain" description="Peptidase S9A N-terminal" evidence="7">
    <location>
        <begin position="15"/>
        <end position="427"/>
    </location>
</feature>
<evidence type="ECO:0000259" key="6">
    <source>
        <dbReference type="Pfam" id="PF00326"/>
    </source>
</evidence>
<comment type="caution">
    <text evidence="8">The sequence shown here is derived from an EMBL/GenBank/DDBJ whole genome shotgun (WGS) entry which is preliminary data.</text>
</comment>
<dbReference type="InterPro" id="IPR002470">
    <property type="entry name" value="Peptidase_S9A"/>
</dbReference>
<name>A0A251Y835_9MICO</name>
<organism evidence="8 9">
    <name type="scientific">Clavibacter michiganensis</name>
    <dbReference type="NCBI Taxonomy" id="28447"/>
    <lineage>
        <taxon>Bacteria</taxon>
        <taxon>Bacillati</taxon>
        <taxon>Actinomycetota</taxon>
        <taxon>Actinomycetes</taxon>
        <taxon>Micrococcales</taxon>
        <taxon>Microbacteriaceae</taxon>
        <taxon>Clavibacter</taxon>
    </lineage>
</organism>
<dbReference type="Gene3D" id="3.40.50.1820">
    <property type="entry name" value="alpha/beta hydrolase"/>
    <property type="match status" value="1"/>
</dbReference>